<sequence length="111" mass="12333">MNLPFRPYPKSEQVKSKRVKFTQKQMGDISPSVDAKLKERSQGVCECCGAARATDRAHITSRGKLTHKTKVTDLLHLCRECHAFLDGTPEGERSKKAIAAGIKAVLKDLRL</sequence>
<evidence type="ECO:0000313" key="3">
    <source>
        <dbReference type="Proteomes" id="UP000192727"/>
    </source>
</evidence>
<gene>
    <name evidence="2" type="ORF">B7C51_20295</name>
</gene>
<dbReference type="AlphaFoldDB" id="A0A1V0UX52"/>
<dbReference type="EMBL" id="CP020557">
    <property type="protein sequence ID" value="ARF69669.1"/>
    <property type="molecule type" value="Genomic_DNA"/>
</dbReference>
<evidence type="ECO:0008006" key="4">
    <source>
        <dbReference type="Google" id="ProtNLM"/>
    </source>
</evidence>
<reference evidence="2 3" key="1">
    <citation type="submission" date="2017-03" db="EMBL/GenBank/DDBJ databases">
        <title>Paenibacillus larvae genome sequencing.</title>
        <authorList>
            <person name="Dingman D.W."/>
        </authorList>
    </citation>
    <scope>NUCLEOTIDE SEQUENCE [LARGE SCALE GENOMIC DNA]</scope>
    <source>
        <strain evidence="2 3">SAG 10367</strain>
    </source>
</reference>
<evidence type="ECO:0000256" key="1">
    <source>
        <dbReference type="SAM" id="MobiDB-lite"/>
    </source>
</evidence>
<name>A0A1V0UX52_9BACL</name>
<accession>A0A1V0UX52</accession>
<feature type="region of interest" description="Disordered" evidence="1">
    <location>
        <begin position="1"/>
        <end position="22"/>
    </location>
</feature>
<dbReference type="RefSeq" id="WP_083041188.1">
    <property type="nucleotide sequence ID" value="NZ_CP020557.1"/>
</dbReference>
<evidence type="ECO:0000313" key="2">
    <source>
        <dbReference type="EMBL" id="ARF69669.1"/>
    </source>
</evidence>
<protein>
    <recommendedName>
        <fullName evidence="4">HNH nuclease domain-containing protein</fullName>
    </recommendedName>
</protein>
<proteinExistence type="predicted"/>
<dbReference type="Proteomes" id="UP000192727">
    <property type="component" value="Chromosome"/>
</dbReference>
<organism evidence="2 3">
    <name type="scientific">Paenibacillus larvae subsp. pulvifaciens</name>
    <dbReference type="NCBI Taxonomy" id="1477"/>
    <lineage>
        <taxon>Bacteria</taxon>
        <taxon>Bacillati</taxon>
        <taxon>Bacillota</taxon>
        <taxon>Bacilli</taxon>
        <taxon>Bacillales</taxon>
        <taxon>Paenibacillaceae</taxon>
        <taxon>Paenibacillus</taxon>
    </lineage>
</organism>